<evidence type="ECO:0000256" key="5">
    <source>
        <dbReference type="ARBA" id="ARBA00022691"/>
    </source>
</evidence>
<dbReference type="InterPro" id="IPR029063">
    <property type="entry name" value="SAM-dependent_MTases_sf"/>
</dbReference>
<dbReference type="EMBL" id="AQQW01000005">
    <property type="protein sequence ID" value="ETW12780.1"/>
    <property type="molecule type" value="Genomic_DNA"/>
</dbReference>
<feature type="binding site" evidence="6">
    <location>
        <position position="137"/>
    </location>
    <ligand>
        <name>S-adenosyl-L-methionine</name>
        <dbReference type="ChEBI" id="CHEBI:59789"/>
    </ligand>
</feature>
<dbReference type="InterPro" id="IPR003682">
    <property type="entry name" value="rRNA_ssu_MeTfrase_G"/>
</dbReference>
<keyword evidence="3 6" id="KW-0489">Methyltransferase</keyword>
<dbReference type="NCBIfam" id="TIGR00138">
    <property type="entry name" value="rsmG_gidB"/>
    <property type="match status" value="1"/>
</dbReference>
<dbReference type="PANTHER" id="PTHR31760">
    <property type="entry name" value="S-ADENOSYL-L-METHIONINE-DEPENDENT METHYLTRANSFERASES SUPERFAMILY PROTEIN"/>
    <property type="match status" value="1"/>
</dbReference>
<dbReference type="eggNOG" id="COG0357">
    <property type="taxonomic scope" value="Bacteria"/>
</dbReference>
<evidence type="ECO:0000256" key="4">
    <source>
        <dbReference type="ARBA" id="ARBA00022679"/>
    </source>
</evidence>
<evidence type="ECO:0000313" key="8">
    <source>
        <dbReference type="Proteomes" id="UP000019063"/>
    </source>
</evidence>
<keyword evidence="1 6" id="KW-0963">Cytoplasm</keyword>
<reference evidence="7 8" key="1">
    <citation type="journal article" date="2014" name="Antonie Van Leeuwenhoek">
        <title>Roseivivax atlanticus sp. nov., isolated from surface seawater of the Atlantic Ocean.</title>
        <authorList>
            <person name="Li G."/>
            <person name="Lai Q."/>
            <person name="Liu X."/>
            <person name="Sun F."/>
            <person name="Shao Z."/>
        </authorList>
    </citation>
    <scope>NUCLEOTIDE SEQUENCE [LARGE SCALE GENOMIC DNA]</scope>
    <source>
        <strain evidence="7 8">22II-s10s</strain>
    </source>
</reference>
<comment type="subcellular location">
    <subcellularLocation>
        <location evidence="6">Cytoplasm</location>
    </subcellularLocation>
</comment>
<accession>W4HLB5</accession>
<comment type="function">
    <text evidence="6">Specifically methylates the N7 position of guanine in position 527 of 16S rRNA.</text>
</comment>
<dbReference type="Pfam" id="PF02527">
    <property type="entry name" value="GidB"/>
    <property type="match status" value="1"/>
</dbReference>
<dbReference type="STRING" id="1379903.ATO8_09563"/>
<dbReference type="AlphaFoldDB" id="W4HLB5"/>
<dbReference type="HAMAP" id="MF_00074">
    <property type="entry name" value="16SrRNA_methyltr_G"/>
    <property type="match status" value="1"/>
</dbReference>
<dbReference type="Proteomes" id="UP000019063">
    <property type="component" value="Unassembled WGS sequence"/>
</dbReference>
<keyword evidence="4 6" id="KW-0808">Transferase</keyword>
<evidence type="ECO:0000256" key="1">
    <source>
        <dbReference type="ARBA" id="ARBA00022490"/>
    </source>
</evidence>
<comment type="catalytic activity">
    <reaction evidence="6">
        <text>guanosine(527) in 16S rRNA + S-adenosyl-L-methionine = N(7)-methylguanosine(527) in 16S rRNA + S-adenosyl-L-homocysteine</text>
        <dbReference type="Rhea" id="RHEA:42732"/>
        <dbReference type="Rhea" id="RHEA-COMP:10209"/>
        <dbReference type="Rhea" id="RHEA-COMP:10210"/>
        <dbReference type="ChEBI" id="CHEBI:57856"/>
        <dbReference type="ChEBI" id="CHEBI:59789"/>
        <dbReference type="ChEBI" id="CHEBI:74269"/>
        <dbReference type="ChEBI" id="CHEBI:74480"/>
        <dbReference type="EC" id="2.1.1.170"/>
    </reaction>
</comment>
<feature type="binding site" evidence="6">
    <location>
        <position position="73"/>
    </location>
    <ligand>
        <name>S-adenosyl-L-methionine</name>
        <dbReference type="ChEBI" id="CHEBI:59789"/>
    </ligand>
</feature>
<dbReference type="EC" id="2.1.1.170" evidence="6"/>
<organism evidence="7 8">
    <name type="scientific">Roseivivax marinus</name>
    <dbReference type="NCBI Taxonomy" id="1379903"/>
    <lineage>
        <taxon>Bacteria</taxon>
        <taxon>Pseudomonadati</taxon>
        <taxon>Pseudomonadota</taxon>
        <taxon>Alphaproteobacteria</taxon>
        <taxon>Rhodobacterales</taxon>
        <taxon>Roseobacteraceae</taxon>
        <taxon>Roseivivax</taxon>
    </lineage>
</organism>
<protein>
    <recommendedName>
        <fullName evidence="6">Ribosomal RNA small subunit methyltransferase G</fullName>
        <ecNumber evidence="6">2.1.1.170</ecNumber>
    </recommendedName>
    <alternativeName>
        <fullName evidence="6">16S rRNA 7-methylguanosine methyltransferase</fullName>
        <shortName evidence="6">16S rRNA m7G methyltransferase</shortName>
    </alternativeName>
</protein>
<sequence>MDAQGGANDVSRETSEKFEHFANLVRKWNPRINLVAKSTLDELHVRHIADSAQLYALAPKAEHWVDLGSGAGFPGLICAILADEQGVKTSFTLVESDRRKATFLRTAVRELGLTTTRIVADRVESVQLLGADVLSARALADLDALLAYAKPHLKPSGVALFPKGARWKDEVDAARQRWSFRLDHYSSRTHPEAVILKIGEVSHV</sequence>
<evidence type="ECO:0000256" key="2">
    <source>
        <dbReference type="ARBA" id="ARBA00022552"/>
    </source>
</evidence>
<dbReference type="SUPFAM" id="SSF53335">
    <property type="entry name" value="S-adenosyl-L-methionine-dependent methyltransferases"/>
    <property type="match status" value="1"/>
</dbReference>
<dbReference type="PIRSF" id="PIRSF003078">
    <property type="entry name" value="GidB"/>
    <property type="match status" value="1"/>
</dbReference>
<evidence type="ECO:0000313" key="7">
    <source>
        <dbReference type="EMBL" id="ETW12780.1"/>
    </source>
</evidence>
<evidence type="ECO:0000256" key="3">
    <source>
        <dbReference type="ARBA" id="ARBA00022603"/>
    </source>
</evidence>
<proteinExistence type="inferred from homology"/>
<feature type="binding site" evidence="6">
    <location>
        <begin position="123"/>
        <end position="124"/>
    </location>
    <ligand>
        <name>S-adenosyl-L-methionine</name>
        <dbReference type="ChEBI" id="CHEBI:59789"/>
    </ligand>
</feature>
<feature type="binding site" evidence="6">
    <location>
        <position position="68"/>
    </location>
    <ligand>
        <name>S-adenosyl-L-methionine</name>
        <dbReference type="ChEBI" id="CHEBI:59789"/>
    </ligand>
</feature>
<keyword evidence="8" id="KW-1185">Reference proteome</keyword>
<comment type="caution">
    <text evidence="7">The sequence shown here is derived from an EMBL/GenBank/DDBJ whole genome shotgun (WGS) entry which is preliminary data.</text>
</comment>
<evidence type="ECO:0000256" key="6">
    <source>
        <dbReference type="HAMAP-Rule" id="MF_00074"/>
    </source>
</evidence>
<name>W4HLB5_9RHOB</name>
<gene>
    <name evidence="7" type="primary">gidB</name>
    <name evidence="6" type="synonym">rsmG</name>
    <name evidence="7" type="ORF">ATO8_09563</name>
</gene>
<dbReference type="PANTHER" id="PTHR31760:SF0">
    <property type="entry name" value="S-ADENOSYL-L-METHIONINE-DEPENDENT METHYLTRANSFERASES SUPERFAMILY PROTEIN"/>
    <property type="match status" value="1"/>
</dbReference>
<dbReference type="GO" id="GO:0005829">
    <property type="term" value="C:cytosol"/>
    <property type="evidence" value="ECO:0007669"/>
    <property type="project" value="TreeGrafter"/>
</dbReference>
<dbReference type="RefSeq" id="WP_043844131.1">
    <property type="nucleotide sequence ID" value="NZ_AQQW01000005.1"/>
</dbReference>
<dbReference type="GO" id="GO:0070043">
    <property type="term" value="F:rRNA (guanine-N7-)-methyltransferase activity"/>
    <property type="evidence" value="ECO:0007669"/>
    <property type="project" value="UniProtKB-UniRule"/>
</dbReference>
<comment type="caution">
    <text evidence="6">Lacks conserved residue(s) required for the propagation of feature annotation.</text>
</comment>
<keyword evidence="5 6" id="KW-0949">S-adenosyl-L-methionine</keyword>
<dbReference type="Gene3D" id="3.40.50.150">
    <property type="entry name" value="Vaccinia Virus protein VP39"/>
    <property type="match status" value="1"/>
</dbReference>
<comment type="similarity">
    <text evidence="6">Belongs to the methyltransferase superfamily. RNA methyltransferase RsmG family.</text>
</comment>
<keyword evidence="2 6" id="KW-0698">rRNA processing</keyword>